<sequence length="245" mass="28603">MPENNYSDYIIYVDESGDHSLDSINQEYPIFVLAFCIFNKQNYTQSAVTKLKDFKFKHFGHDMVVLHENEIRRDKSVFKTLRPKSKKDAFIEELTQIIEEEDFTVIATVIKKDELYSKLKNPYDIALTYCMERAHRFLKSKDQDMRTTHIIVEQRGKKEDDELELEFRRICDGQNYSNINMPFEIIMANKMSNSAGLQLADLIARPIGLSVLKPKQDNRAFDIIKDKFHRNGFGEVDGVGLKVYP</sequence>
<proteinExistence type="predicted"/>
<dbReference type="Proteomes" id="UP000309561">
    <property type="component" value="Unassembled WGS sequence"/>
</dbReference>
<name>A0A4U2Z707_9BACT</name>
<reference evidence="1 2" key="1">
    <citation type="submission" date="2019-04" db="EMBL/GenBank/DDBJ databases">
        <title>Sulfurimonas crateris sp. nov. a facultative anaerobic sulfur-oxidizing chemolithautotrophic bacterium isolated from a terrestrial mud vulcano.</title>
        <authorList>
            <person name="Ratnikova N.M."/>
            <person name="Slobodkin A.I."/>
            <person name="Merkel A.Y."/>
            <person name="Novikov A."/>
            <person name="Bonch-Osmolovskaya E.A."/>
            <person name="Slobodkina G.B."/>
        </authorList>
    </citation>
    <scope>NUCLEOTIDE SEQUENCE [LARGE SCALE GENOMIC DNA]</scope>
    <source>
        <strain evidence="1 2">SN118</strain>
    </source>
</reference>
<dbReference type="AlphaFoldDB" id="A0A4U2Z707"/>
<keyword evidence="2" id="KW-1185">Reference proteome</keyword>
<comment type="caution">
    <text evidence="1">The sequence shown here is derived from an EMBL/GenBank/DDBJ whole genome shotgun (WGS) entry which is preliminary data.</text>
</comment>
<dbReference type="RefSeq" id="WP_137014717.1">
    <property type="nucleotide sequence ID" value="NZ_SZPX01000007.1"/>
</dbReference>
<dbReference type="InterPro" id="IPR024524">
    <property type="entry name" value="DUF3800"/>
</dbReference>
<dbReference type="OrthoDB" id="507950at2"/>
<protein>
    <submittedName>
        <fullName evidence="1">DUF3800 domain-containing protein</fullName>
    </submittedName>
</protein>
<organism evidence="1 2">
    <name type="scientific">Sulfurimonas crateris</name>
    <dbReference type="NCBI Taxonomy" id="2574727"/>
    <lineage>
        <taxon>Bacteria</taxon>
        <taxon>Pseudomonadati</taxon>
        <taxon>Campylobacterota</taxon>
        <taxon>Epsilonproteobacteria</taxon>
        <taxon>Campylobacterales</taxon>
        <taxon>Sulfurimonadaceae</taxon>
        <taxon>Sulfurimonas</taxon>
    </lineage>
</organism>
<evidence type="ECO:0000313" key="2">
    <source>
        <dbReference type="Proteomes" id="UP000309561"/>
    </source>
</evidence>
<accession>A0A4U2Z707</accession>
<dbReference type="Pfam" id="PF12686">
    <property type="entry name" value="DUF3800"/>
    <property type="match status" value="1"/>
</dbReference>
<dbReference type="EMBL" id="SZPX01000007">
    <property type="protein sequence ID" value="TKI68671.1"/>
    <property type="molecule type" value="Genomic_DNA"/>
</dbReference>
<evidence type="ECO:0000313" key="1">
    <source>
        <dbReference type="EMBL" id="TKI68671.1"/>
    </source>
</evidence>
<gene>
    <name evidence="1" type="ORF">FCU45_09655</name>
</gene>